<evidence type="ECO:0000259" key="1">
    <source>
        <dbReference type="Pfam" id="PF07603"/>
    </source>
</evidence>
<feature type="domain" description="Lcl C-terminal" evidence="1">
    <location>
        <begin position="232"/>
        <end position="343"/>
    </location>
</feature>
<dbReference type="Pfam" id="PF07603">
    <property type="entry name" value="Lcl_C"/>
    <property type="match status" value="2"/>
</dbReference>
<dbReference type="InterPro" id="IPR011460">
    <property type="entry name" value="Lcl_C"/>
</dbReference>
<dbReference type="PANTHER" id="PTHR35812">
    <property type="entry name" value="LIPOPROTEIN"/>
    <property type="match status" value="1"/>
</dbReference>
<protein>
    <submittedName>
        <fullName evidence="2">DUF1566 domain-containing protein</fullName>
    </submittedName>
</protein>
<accession>A0ABS5KBB0</accession>
<dbReference type="EMBL" id="JAGUCN010000010">
    <property type="protein sequence ID" value="MBS2211816.1"/>
    <property type="molecule type" value="Genomic_DNA"/>
</dbReference>
<evidence type="ECO:0000313" key="3">
    <source>
        <dbReference type="Proteomes" id="UP000721861"/>
    </source>
</evidence>
<dbReference type="Proteomes" id="UP000721861">
    <property type="component" value="Unassembled WGS sequence"/>
</dbReference>
<name>A0ABS5KBB0_9BACT</name>
<sequence length="399" mass="44926">MKIRLLICFFAIVPFFKAKSQQAGEVTQRNYPIVDTNVKTFYSDVAIIAELSAGDAFYGQDACYDGHQPSYTDNGDGTITDNVTGLMWEKDMGAKITFEEAFEKAQSSNLGAYTDWRVPTIKELYSLIQFTGQVKGARAIRLFIDTNYFEQPLGDVSNGEREIDAQSWSSTEYVGRTMGGDETVFGVNFVDGRIKGYPKYNPRSKRPNKMYFRLVRGNKYYGKNQFIDNGDGTVSDKATGLMWQKADDGIARNWQEALACAENLELGKHNDWRLPNAKELQSIVDYTRSPQTSRSAAIDPIFETRTIADSKGNKGHYPFFWTSTTHQDGRNPYASAVYIAFGEGRGMMRGVLMDVHGAGCQRSDPKSGNRNSYPQFFGPQGDVRYVYNFVRCVRDCDTD</sequence>
<keyword evidence="3" id="KW-1185">Reference proteome</keyword>
<dbReference type="RefSeq" id="WP_212228117.1">
    <property type="nucleotide sequence ID" value="NZ_JAGUCN010000010.1"/>
</dbReference>
<evidence type="ECO:0000313" key="2">
    <source>
        <dbReference type="EMBL" id="MBS2211816.1"/>
    </source>
</evidence>
<organism evidence="2 3">
    <name type="scientific">Carboxylicivirga mesophila</name>
    <dbReference type="NCBI Taxonomy" id="1166478"/>
    <lineage>
        <taxon>Bacteria</taxon>
        <taxon>Pseudomonadati</taxon>
        <taxon>Bacteroidota</taxon>
        <taxon>Bacteroidia</taxon>
        <taxon>Marinilabiliales</taxon>
        <taxon>Marinilabiliaceae</taxon>
        <taxon>Carboxylicivirga</taxon>
    </lineage>
</organism>
<dbReference type="PANTHER" id="PTHR35812:SF1">
    <property type="entry name" value="LIPOPROTEIN"/>
    <property type="match status" value="1"/>
</dbReference>
<proteinExistence type="predicted"/>
<comment type="caution">
    <text evidence="2">The sequence shown here is derived from an EMBL/GenBank/DDBJ whole genome shotgun (WGS) entry which is preliminary data.</text>
</comment>
<feature type="domain" description="Lcl C-terminal" evidence="1">
    <location>
        <begin position="77"/>
        <end position="205"/>
    </location>
</feature>
<reference evidence="2 3" key="1">
    <citation type="journal article" date="2014" name="Int. J. Syst. Evol. Microbiol.">
        <title>Carboxylicivirga gen. nov. in the family Marinilabiliaceae with two novel species, Carboxylicivirga mesophila sp. nov. and Carboxylicivirga taeanensis sp. nov., and reclassification of Cytophaga fermentans as Saccharicrinis fermentans gen. nov., comb. nov.</title>
        <authorList>
            <person name="Yang S.H."/>
            <person name="Seo H.S."/>
            <person name="Woo J.H."/>
            <person name="Oh H.M."/>
            <person name="Jang H."/>
            <person name="Lee J.H."/>
            <person name="Kim S.J."/>
            <person name="Kwon K.K."/>
        </authorList>
    </citation>
    <scope>NUCLEOTIDE SEQUENCE [LARGE SCALE GENOMIC DNA]</scope>
    <source>
        <strain evidence="2 3">JCM 18290</strain>
    </source>
</reference>
<gene>
    <name evidence="2" type="ORF">KEM09_10395</name>
</gene>